<dbReference type="VEuPathDB" id="VectorBase:AFAF005204"/>
<keyword evidence="1" id="KW-0472">Membrane</keyword>
<reference evidence="3" key="1">
    <citation type="submission" date="2014-01" db="EMBL/GenBank/DDBJ databases">
        <title>The Genome Sequence of Anopheles farauti FAR1 (V2).</title>
        <authorList>
            <consortium name="The Broad Institute Genomics Platform"/>
            <person name="Neafsey D.E."/>
            <person name="Besansky N."/>
            <person name="Howell P."/>
            <person name="Walton C."/>
            <person name="Young S.K."/>
            <person name="Zeng Q."/>
            <person name="Gargeya S."/>
            <person name="Fitzgerald M."/>
            <person name="Haas B."/>
            <person name="Abouelleil A."/>
            <person name="Allen A.W."/>
            <person name="Alvarado L."/>
            <person name="Arachchi H.M."/>
            <person name="Berlin A.M."/>
            <person name="Chapman S.B."/>
            <person name="Gainer-Dewar J."/>
            <person name="Goldberg J."/>
            <person name="Griggs A."/>
            <person name="Gujja S."/>
            <person name="Hansen M."/>
            <person name="Howarth C."/>
            <person name="Imamovic A."/>
            <person name="Ireland A."/>
            <person name="Larimer J."/>
            <person name="McCowan C."/>
            <person name="Murphy C."/>
            <person name="Pearson M."/>
            <person name="Poon T.W."/>
            <person name="Priest M."/>
            <person name="Roberts A."/>
            <person name="Saif S."/>
            <person name="Shea T."/>
            <person name="Sisk P."/>
            <person name="Sykes S."/>
            <person name="Wortman J."/>
            <person name="Nusbaum C."/>
            <person name="Birren B."/>
        </authorList>
    </citation>
    <scope>NUCLEOTIDE SEQUENCE [LARGE SCALE GENOMIC DNA]</scope>
    <source>
        <strain evidence="3">FAR1</strain>
    </source>
</reference>
<proteinExistence type="predicted"/>
<evidence type="ECO:0000313" key="2">
    <source>
        <dbReference type="EnsemblMetazoa" id="AFAF005204-PA"/>
    </source>
</evidence>
<accession>A0A182Q8J5</accession>
<keyword evidence="3" id="KW-1185">Reference proteome</keyword>
<keyword evidence="1" id="KW-1133">Transmembrane helix</keyword>
<dbReference type="Proteomes" id="UP000075886">
    <property type="component" value="Unassembled WGS sequence"/>
</dbReference>
<evidence type="ECO:0000256" key="1">
    <source>
        <dbReference type="SAM" id="Phobius"/>
    </source>
</evidence>
<sequence>MMVVIEGVRKVFDKLSFIYAPSAGYNQRTGRIKPGTVGKRLTPGNEMHQFVETVAVAYAEGTATTGLARYRSKSIGIGNARSARGPSNMDGYNVCTHAPAPANASRNYTVRLCNYRMSDFHATWTARDRGPLRIPRHNRIIREAEGEQRESIDSALEDQSSRQPVFVVVVVVVYSVVVVVHHIVTVPYPIRSRAVQKPVCQSKRRKRKKCAVT</sequence>
<organism evidence="2 3">
    <name type="scientific">Anopheles farauti</name>
    <dbReference type="NCBI Taxonomy" id="69004"/>
    <lineage>
        <taxon>Eukaryota</taxon>
        <taxon>Metazoa</taxon>
        <taxon>Ecdysozoa</taxon>
        <taxon>Arthropoda</taxon>
        <taxon>Hexapoda</taxon>
        <taxon>Insecta</taxon>
        <taxon>Pterygota</taxon>
        <taxon>Neoptera</taxon>
        <taxon>Endopterygota</taxon>
        <taxon>Diptera</taxon>
        <taxon>Nematocera</taxon>
        <taxon>Culicoidea</taxon>
        <taxon>Culicidae</taxon>
        <taxon>Anophelinae</taxon>
        <taxon>Anopheles</taxon>
    </lineage>
</organism>
<protein>
    <submittedName>
        <fullName evidence="2">Uncharacterized protein</fullName>
    </submittedName>
</protein>
<dbReference type="EMBL" id="AXCN02000268">
    <property type="status" value="NOT_ANNOTATED_CDS"/>
    <property type="molecule type" value="Genomic_DNA"/>
</dbReference>
<reference evidence="2" key="2">
    <citation type="submission" date="2020-05" db="UniProtKB">
        <authorList>
            <consortium name="EnsemblMetazoa"/>
        </authorList>
    </citation>
    <scope>IDENTIFICATION</scope>
    <source>
        <strain evidence="2">FAR1</strain>
    </source>
</reference>
<feature type="transmembrane region" description="Helical" evidence="1">
    <location>
        <begin position="165"/>
        <end position="184"/>
    </location>
</feature>
<evidence type="ECO:0000313" key="3">
    <source>
        <dbReference type="Proteomes" id="UP000075886"/>
    </source>
</evidence>
<dbReference type="AlphaFoldDB" id="A0A182Q8J5"/>
<dbReference type="EnsemblMetazoa" id="AFAF005204-RA">
    <property type="protein sequence ID" value="AFAF005204-PA"/>
    <property type="gene ID" value="AFAF005204"/>
</dbReference>
<name>A0A182Q8J5_9DIPT</name>
<keyword evidence="1" id="KW-0812">Transmembrane</keyword>